<dbReference type="InterPro" id="IPR006527">
    <property type="entry name" value="F-box-assoc_dom_typ1"/>
</dbReference>
<dbReference type="InterPro" id="IPR017451">
    <property type="entry name" value="F-box-assoc_interact_dom"/>
</dbReference>
<protein>
    <recommendedName>
        <fullName evidence="1">F-box associated beta-propeller type 1 domain-containing protein</fullName>
    </recommendedName>
</protein>
<organism evidence="2 3">
    <name type="scientific">Stylosanthes scabra</name>
    <dbReference type="NCBI Taxonomy" id="79078"/>
    <lineage>
        <taxon>Eukaryota</taxon>
        <taxon>Viridiplantae</taxon>
        <taxon>Streptophyta</taxon>
        <taxon>Embryophyta</taxon>
        <taxon>Tracheophyta</taxon>
        <taxon>Spermatophyta</taxon>
        <taxon>Magnoliopsida</taxon>
        <taxon>eudicotyledons</taxon>
        <taxon>Gunneridae</taxon>
        <taxon>Pentapetalae</taxon>
        <taxon>rosids</taxon>
        <taxon>fabids</taxon>
        <taxon>Fabales</taxon>
        <taxon>Fabaceae</taxon>
        <taxon>Papilionoideae</taxon>
        <taxon>50 kb inversion clade</taxon>
        <taxon>dalbergioids sensu lato</taxon>
        <taxon>Dalbergieae</taxon>
        <taxon>Pterocarpus clade</taxon>
        <taxon>Stylosanthes</taxon>
    </lineage>
</organism>
<dbReference type="EMBL" id="JASCZI010030210">
    <property type="protein sequence ID" value="MED6118238.1"/>
    <property type="molecule type" value="Genomic_DNA"/>
</dbReference>
<gene>
    <name evidence="2" type="ORF">PIB30_000864</name>
</gene>
<dbReference type="NCBIfam" id="TIGR01640">
    <property type="entry name" value="F_box_assoc_1"/>
    <property type="match status" value="1"/>
</dbReference>
<keyword evidence="3" id="KW-1185">Reference proteome</keyword>
<dbReference type="Proteomes" id="UP001341840">
    <property type="component" value="Unassembled WGS sequence"/>
</dbReference>
<dbReference type="Pfam" id="PF07734">
    <property type="entry name" value="FBA_1"/>
    <property type="match status" value="1"/>
</dbReference>
<accession>A0ABU6R2C7</accession>
<evidence type="ECO:0000313" key="3">
    <source>
        <dbReference type="Proteomes" id="UP001341840"/>
    </source>
</evidence>
<dbReference type="PANTHER" id="PTHR31790">
    <property type="entry name" value="OS02G0783600 PROTEIN"/>
    <property type="match status" value="1"/>
</dbReference>
<name>A0ABU6R2C7_9FABA</name>
<proteinExistence type="predicted"/>
<sequence length="308" mass="35478">MADPVMTNPQLIYSTRNVKDCIIGFFSIQFLLENASSLASSSNPTKVIGFETEDCLEIIGSCNGLLCLLDILFNFVQLWNPCMGLKFEWLEIEPRGVCVMHYGFGYDHMHDKYKLLLFVQKRPSKPKIHEVLTFGANNSWSTLPDFPFIHERCKGEFVSDTLNWLHKEFGSDNSRAIVFFDLGRKAFGNLSLPFMNDENECEPVMHVARECLCVCIDHQKSHFDVWMTKKYRVKESWTRLIVISHVALTRYEPKYPLDFCTSMRMISSNGMTKFPMSERAAPRGSHVYHESLVSSSHLDLETGVFVWD</sequence>
<evidence type="ECO:0000313" key="2">
    <source>
        <dbReference type="EMBL" id="MED6118238.1"/>
    </source>
</evidence>
<dbReference type="InterPro" id="IPR052361">
    <property type="entry name" value="F-box_domain"/>
</dbReference>
<evidence type="ECO:0000259" key="1">
    <source>
        <dbReference type="Pfam" id="PF07734"/>
    </source>
</evidence>
<dbReference type="PANTHER" id="PTHR31790:SF436">
    <property type="entry name" value="F-BOX ASSOCIATED PROTEIN"/>
    <property type="match status" value="1"/>
</dbReference>
<comment type="caution">
    <text evidence="2">The sequence shown here is derived from an EMBL/GenBank/DDBJ whole genome shotgun (WGS) entry which is preliminary data.</text>
</comment>
<feature type="domain" description="F-box associated beta-propeller type 1" evidence="1">
    <location>
        <begin position="26"/>
        <end position="245"/>
    </location>
</feature>
<reference evidence="2 3" key="1">
    <citation type="journal article" date="2023" name="Plants (Basel)">
        <title>Bridging the Gap: Combining Genomics and Transcriptomics Approaches to Understand Stylosanthes scabra, an Orphan Legume from the Brazilian Caatinga.</title>
        <authorList>
            <person name="Ferreira-Neto J.R.C."/>
            <person name="da Silva M.D."/>
            <person name="Binneck E."/>
            <person name="de Melo N.F."/>
            <person name="da Silva R.H."/>
            <person name="de Melo A.L.T.M."/>
            <person name="Pandolfi V."/>
            <person name="Bustamante F.O."/>
            <person name="Brasileiro-Vidal A.C."/>
            <person name="Benko-Iseppon A.M."/>
        </authorList>
    </citation>
    <scope>NUCLEOTIDE SEQUENCE [LARGE SCALE GENOMIC DNA]</scope>
    <source>
        <tissue evidence="2">Leaves</tissue>
    </source>
</reference>